<proteinExistence type="predicted"/>
<evidence type="ECO:0000313" key="2">
    <source>
        <dbReference type="Proteomes" id="UP001055879"/>
    </source>
</evidence>
<evidence type="ECO:0000313" key="1">
    <source>
        <dbReference type="EMBL" id="KAI3748955.1"/>
    </source>
</evidence>
<accession>A0ACB9DR40</accession>
<dbReference type="EMBL" id="CM042049">
    <property type="protein sequence ID" value="KAI3748955.1"/>
    <property type="molecule type" value="Genomic_DNA"/>
</dbReference>
<keyword evidence="2" id="KW-1185">Reference proteome</keyword>
<dbReference type="Proteomes" id="UP001055879">
    <property type="component" value="Linkage Group LG03"/>
</dbReference>
<sequence length="288" mass="32301">MTTCKIQAQQTGMQAYLFIEICLRVDIPAELSDLLFQSLRCSVFIDVRSDQNLHFKAKCGDDIESGYETTRQALLQFKHGLIDRADQFASWVGDEKECCKWAGIQVPSFIGSFGNLRYLNLSSSEFGGTVPLQLGNLLELRDLCLGSFYDKTFGSEHTSMLNMQWLSSLRSLHHLDMSGVYLSKAIDWLQSVDGRDWWVAAVVSEWRIGNNVVARRSSCTSQLDFPSYTKAIPKSLRNLCNLTRLSGHLPDSIGRLSFLKSLSLGENLIFGSIAYSIGRLSSLEMLDV</sequence>
<organism evidence="1 2">
    <name type="scientific">Arctium lappa</name>
    <name type="common">Greater burdock</name>
    <name type="synonym">Lappa major</name>
    <dbReference type="NCBI Taxonomy" id="4217"/>
    <lineage>
        <taxon>Eukaryota</taxon>
        <taxon>Viridiplantae</taxon>
        <taxon>Streptophyta</taxon>
        <taxon>Embryophyta</taxon>
        <taxon>Tracheophyta</taxon>
        <taxon>Spermatophyta</taxon>
        <taxon>Magnoliopsida</taxon>
        <taxon>eudicotyledons</taxon>
        <taxon>Gunneridae</taxon>
        <taxon>Pentapetalae</taxon>
        <taxon>asterids</taxon>
        <taxon>campanulids</taxon>
        <taxon>Asterales</taxon>
        <taxon>Asteraceae</taxon>
        <taxon>Carduoideae</taxon>
        <taxon>Cardueae</taxon>
        <taxon>Arctiinae</taxon>
        <taxon>Arctium</taxon>
    </lineage>
</organism>
<protein>
    <submittedName>
        <fullName evidence="1">Uncharacterized protein</fullName>
    </submittedName>
</protein>
<reference evidence="2" key="1">
    <citation type="journal article" date="2022" name="Mol. Ecol. Resour.">
        <title>The genomes of chicory, endive, great burdock and yacon provide insights into Asteraceae palaeo-polyploidization history and plant inulin production.</title>
        <authorList>
            <person name="Fan W."/>
            <person name="Wang S."/>
            <person name="Wang H."/>
            <person name="Wang A."/>
            <person name="Jiang F."/>
            <person name="Liu H."/>
            <person name="Zhao H."/>
            <person name="Xu D."/>
            <person name="Zhang Y."/>
        </authorList>
    </citation>
    <scope>NUCLEOTIDE SEQUENCE [LARGE SCALE GENOMIC DNA]</scope>
    <source>
        <strain evidence="2">cv. Niubang</strain>
    </source>
</reference>
<comment type="caution">
    <text evidence="1">The sequence shown here is derived from an EMBL/GenBank/DDBJ whole genome shotgun (WGS) entry which is preliminary data.</text>
</comment>
<gene>
    <name evidence="1" type="ORF">L6452_12420</name>
</gene>
<reference evidence="1 2" key="2">
    <citation type="journal article" date="2022" name="Mol. Ecol. Resour.">
        <title>The genomes of chicory, endive, great burdock and yacon provide insights into Asteraceae paleo-polyploidization history and plant inulin production.</title>
        <authorList>
            <person name="Fan W."/>
            <person name="Wang S."/>
            <person name="Wang H."/>
            <person name="Wang A."/>
            <person name="Jiang F."/>
            <person name="Liu H."/>
            <person name="Zhao H."/>
            <person name="Xu D."/>
            <person name="Zhang Y."/>
        </authorList>
    </citation>
    <scope>NUCLEOTIDE SEQUENCE [LARGE SCALE GENOMIC DNA]</scope>
    <source>
        <strain evidence="2">cv. Niubang</strain>
    </source>
</reference>
<name>A0ACB9DR40_ARCLA</name>